<reference evidence="2 3" key="1">
    <citation type="submission" date="2019-04" db="EMBL/GenBank/DDBJ databases">
        <title>Bacillus caeni sp. nov., a bacterium isolated from mangrove sediment.</title>
        <authorList>
            <person name="Huang H."/>
            <person name="Mo K."/>
            <person name="Hu Y."/>
        </authorList>
    </citation>
    <scope>NUCLEOTIDE SEQUENCE [LARGE SCALE GENOMIC DNA]</scope>
    <source>
        <strain evidence="2 3">HB172195</strain>
    </source>
</reference>
<dbReference type="AlphaFoldDB" id="A0A5R9FBI3"/>
<comment type="caution">
    <text evidence="2">The sequence shown here is derived from an EMBL/GenBank/DDBJ whole genome shotgun (WGS) entry which is preliminary data.</text>
</comment>
<organism evidence="2 3">
    <name type="scientific">Exobacillus caeni</name>
    <dbReference type="NCBI Taxonomy" id="2574798"/>
    <lineage>
        <taxon>Bacteria</taxon>
        <taxon>Bacillati</taxon>
        <taxon>Bacillota</taxon>
        <taxon>Bacilli</taxon>
        <taxon>Bacillales</taxon>
        <taxon>Guptibacillaceae</taxon>
        <taxon>Exobacillus</taxon>
    </lineage>
</organism>
<dbReference type="RefSeq" id="WP_138122488.1">
    <property type="nucleotide sequence ID" value="NZ_SWLG01000001.1"/>
</dbReference>
<dbReference type="EMBL" id="SWLG01000001">
    <property type="protein sequence ID" value="TLS39038.1"/>
    <property type="molecule type" value="Genomic_DNA"/>
</dbReference>
<keyword evidence="3" id="KW-1185">Reference proteome</keyword>
<dbReference type="Proteomes" id="UP000308230">
    <property type="component" value="Unassembled WGS sequence"/>
</dbReference>
<feature type="compositionally biased region" description="Basic and acidic residues" evidence="1">
    <location>
        <begin position="1"/>
        <end position="35"/>
    </location>
</feature>
<feature type="region of interest" description="Disordered" evidence="1">
    <location>
        <begin position="1"/>
        <end position="77"/>
    </location>
</feature>
<evidence type="ECO:0000313" key="2">
    <source>
        <dbReference type="EMBL" id="TLS39038.1"/>
    </source>
</evidence>
<protein>
    <submittedName>
        <fullName evidence="2">Uncharacterized protein</fullName>
    </submittedName>
</protein>
<evidence type="ECO:0000256" key="1">
    <source>
        <dbReference type="SAM" id="MobiDB-lite"/>
    </source>
</evidence>
<accession>A0A5R9FBI3</accession>
<gene>
    <name evidence="2" type="ORF">FCL54_01635</name>
</gene>
<evidence type="ECO:0000313" key="3">
    <source>
        <dbReference type="Proteomes" id="UP000308230"/>
    </source>
</evidence>
<proteinExistence type="predicted"/>
<dbReference type="OrthoDB" id="2454814at2"/>
<feature type="compositionally biased region" description="Basic and acidic residues" evidence="1">
    <location>
        <begin position="61"/>
        <end position="77"/>
    </location>
</feature>
<sequence length="77" mass="9135">MGEKDKNLPPRKRDTKERMDNPEQYPTDKESMFDRDDSELNVDPIPLEDVKEEQREEEDGEIIKDTSSSEKKYKSDE</sequence>
<name>A0A5R9FBI3_9BACL</name>